<organism evidence="2 3">
    <name type="scientific">Wocania arenilitoris</name>
    <dbReference type="NCBI Taxonomy" id="2044858"/>
    <lineage>
        <taxon>Bacteria</taxon>
        <taxon>Pseudomonadati</taxon>
        <taxon>Bacteroidota</taxon>
        <taxon>Flavobacteriia</taxon>
        <taxon>Flavobacteriales</taxon>
        <taxon>Flavobacteriaceae</taxon>
        <taxon>Wocania</taxon>
    </lineage>
</organism>
<evidence type="ECO:0000313" key="3">
    <source>
        <dbReference type="Proteomes" id="UP001199795"/>
    </source>
</evidence>
<dbReference type="AlphaFoldDB" id="A0AAE3ER72"/>
<feature type="signal peptide" evidence="1">
    <location>
        <begin position="1"/>
        <end position="22"/>
    </location>
</feature>
<accession>A0AAE3ER72</accession>
<reference evidence="2" key="1">
    <citation type="submission" date="2022-01" db="EMBL/GenBank/DDBJ databases">
        <title>Draft genome sequence of Sabulilitoribacter arenilitoris KCTC 52401.</title>
        <authorList>
            <person name="Oh J.-S."/>
        </authorList>
    </citation>
    <scope>NUCLEOTIDE SEQUENCE</scope>
    <source>
        <strain evidence="2">HMF6543</strain>
    </source>
</reference>
<dbReference type="Proteomes" id="UP001199795">
    <property type="component" value="Unassembled WGS sequence"/>
</dbReference>
<sequence length="258" mass="27379">MKKINLLTIMVLAVLTSMKVSAQVKIGSNPTTIDDGSILEIESTTRGFVPPRMTTAQMNAIPSPLVGSIVFNTDINCLFQFKDTFGWSSLCESGSATSWTDASPVTFTALTAARVATTAPTVDPNAFMNLREWKICDDGYVEETIVVASNGTGGAAGGGYYIITPQFNIDTSRHVVYTGNLNVSIAASSNTYAASVGSGTVSQDGANATLYAVPISTNQLALASLQGSAGDRFINSTHYQMSVNHWQLKLTLKYKPAP</sequence>
<comment type="caution">
    <text evidence="2">The sequence shown here is derived from an EMBL/GenBank/DDBJ whole genome shotgun (WGS) entry which is preliminary data.</text>
</comment>
<keyword evidence="1" id="KW-0732">Signal</keyword>
<gene>
    <name evidence="2" type="ORF">L3X37_13850</name>
</gene>
<evidence type="ECO:0000256" key="1">
    <source>
        <dbReference type="SAM" id="SignalP"/>
    </source>
</evidence>
<dbReference type="RefSeq" id="WP_237240763.1">
    <property type="nucleotide sequence ID" value="NZ_JAKKDU010000019.1"/>
</dbReference>
<keyword evidence="3" id="KW-1185">Reference proteome</keyword>
<evidence type="ECO:0000313" key="2">
    <source>
        <dbReference type="EMBL" id="MCF7569433.1"/>
    </source>
</evidence>
<name>A0AAE3ER72_9FLAO</name>
<dbReference type="EMBL" id="JAKKDU010000019">
    <property type="protein sequence ID" value="MCF7569433.1"/>
    <property type="molecule type" value="Genomic_DNA"/>
</dbReference>
<proteinExistence type="predicted"/>
<protein>
    <submittedName>
        <fullName evidence="2">Uncharacterized protein</fullName>
    </submittedName>
</protein>
<feature type="chain" id="PRO_5042052754" evidence="1">
    <location>
        <begin position="23"/>
        <end position="258"/>
    </location>
</feature>